<dbReference type="GO" id="GO:0016209">
    <property type="term" value="F:antioxidant activity"/>
    <property type="evidence" value="ECO:0007669"/>
    <property type="project" value="InterPro"/>
</dbReference>
<keyword evidence="4" id="KW-0676">Redox-active center</keyword>
<dbReference type="EMBL" id="WWCJ01000017">
    <property type="protein sequence ID" value="MYN04473.1"/>
    <property type="molecule type" value="Genomic_DNA"/>
</dbReference>
<evidence type="ECO:0000313" key="7">
    <source>
        <dbReference type="Proteomes" id="UP000448575"/>
    </source>
</evidence>
<dbReference type="PANTHER" id="PTHR42852">
    <property type="entry name" value="THIOL:DISULFIDE INTERCHANGE PROTEIN DSBE"/>
    <property type="match status" value="1"/>
</dbReference>
<dbReference type="PROSITE" id="PS51352">
    <property type="entry name" value="THIOREDOXIN_2"/>
    <property type="match status" value="1"/>
</dbReference>
<organism evidence="6 7">
    <name type="scientific">Pseudoduganella guangdongensis</name>
    <dbReference type="NCBI Taxonomy" id="2692179"/>
    <lineage>
        <taxon>Bacteria</taxon>
        <taxon>Pseudomonadati</taxon>
        <taxon>Pseudomonadota</taxon>
        <taxon>Betaproteobacteria</taxon>
        <taxon>Burkholderiales</taxon>
        <taxon>Oxalobacteraceae</taxon>
        <taxon>Telluria group</taxon>
        <taxon>Pseudoduganella</taxon>
    </lineage>
</organism>
<comment type="subcellular location">
    <subcellularLocation>
        <location evidence="1">Cell envelope</location>
    </subcellularLocation>
</comment>
<gene>
    <name evidence="6" type="ORF">GTP41_20485</name>
</gene>
<name>A0A6N9HMQ7_9BURK</name>
<dbReference type="PANTHER" id="PTHR42852:SF6">
    <property type="entry name" value="THIOL:DISULFIDE INTERCHANGE PROTEIN DSBE"/>
    <property type="match status" value="1"/>
</dbReference>
<dbReference type="InterPro" id="IPR036249">
    <property type="entry name" value="Thioredoxin-like_sf"/>
</dbReference>
<dbReference type="Gene3D" id="3.40.30.10">
    <property type="entry name" value="Glutaredoxin"/>
    <property type="match status" value="1"/>
</dbReference>
<dbReference type="GO" id="GO:0030288">
    <property type="term" value="C:outer membrane-bounded periplasmic space"/>
    <property type="evidence" value="ECO:0007669"/>
    <property type="project" value="InterPro"/>
</dbReference>
<evidence type="ECO:0000256" key="3">
    <source>
        <dbReference type="ARBA" id="ARBA00023157"/>
    </source>
</evidence>
<dbReference type="Pfam" id="PF00578">
    <property type="entry name" value="AhpC-TSA"/>
    <property type="match status" value="1"/>
</dbReference>
<feature type="domain" description="Thioredoxin" evidence="5">
    <location>
        <begin position="32"/>
        <end position="174"/>
    </location>
</feature>
<accession>A0A6N9HMQ7</accession>
<dbReference type="InterPro" id="IPR013766">
    <property type="entry name" value="Thioredoxin_domain"/>
</dbReference>
<dbReference type="SUPFAM" id="SSF52833">
    <property type="entry name" value="Thioredoxin-like"/>
    <property type="match status" value="1"/>
</dbReference>
<evidence type="ECO:0000256" key="1">
    <source>
        <dbReference type="ARBA" id="ARBA00004196"/>
    </source>
</evidence>
<keyword evidence="3" id="KW-1015">Disulfide bond</keyword>
<dbReference type="Proteomes" id="UP000448575">
    <property type="component" value="Unassembled WGS sequence"/>
</dbReference>
<evidence type="ECO:0000256" key="2">
    <source>
        <dbReference type="ARBA" id="ARBA00022748"/>
    </source>
</evidence>
<dbReference type="CDD" id="cd03010">
    <property type="entry name" value="TlpA_like_DsbE"/>
    <property type="match status" value="1"/>
</dbReference>
<dbReference type="GO" id="GO:0015036">
    <property type="term" value="F:disulfide oxidoreductase activity"/>
    <property type="evidence" value="ECO:0007669"/>
    <property type="project" value="InterPro"/>
</dbReference>
<dbReference type="InterPro" id="IPR004799">
    <property type="entry name" value="Periplasmic_diS_OxRdtase_DsbE"/>
</dbReference>
<comment type="caution">
    <text evidence="6">The sequence shown here is derived from an EMBL/GenBank/DDBJ whole genome shotgun (WGS) entry which is preliminary data.</text>
</comment>
<proteinExistence type="predicted"/>
<keyword evidence="7" id="KW-1185">Reference proteome</keyword>
<evidence type="ECO:0000259" key="5">
    <source>
        <dbReference type="PROSITE" id="PS51352"/>
    </source>
</evidence>
<dbReference type="AlphaFoldDB" id="A0A6N9HMQ7"/>
<dbReference type="RefSeq" id="WP_161027435.1">
    <property type="nucleotide sequence ID" value="NZ_WWCJ01000017.1"/>
</dbReference>
<sequence>MKRFIIPAALFVVLLGFLAVGLQRNPRELPSPLIGKPVPQFSAQRLDDPSGTISPANLKGSVWVLNVWASWCEGCRIEHKDLMDLSRAVHAPVIGLNYKDQRDDALRWLREQGNPYRQVAFDHDGRIGIDFGVYGVPETFVIDQQGIIRMKHIGPLSSPDARERVARMVKELANG</sequence>
<dbReference type="GO" id="GO:0017004">
    <property type="term" value="P:cytochrome complex assembly"/>
    <property type="evidence" value="ECO:0007669"/>
    <property type="project" value="UniProtKB-KW"/>
</dbReference>
<reference evidence="6 7" key="1">
    <citation type="submission" date="2019-12" db="EMBL/GenBank/DDBJ databases">
        <title>Novel species isolated from a subtropical stream in China.</title>
        <authorList>
            <person name="Lu H."/>
        </authorList>
    </citation>
    <scope>NUCLEOTIDE SEQUENCE [LARGE SCALE GENOMIC DNA]</scope>
    <source>
        <strain evidence="6 7">DS3</strain>
    </source>
</reference>
<dbReference type="NCBIfam" id="TIGR00385">
    <property type="entry name" value="dsbE"/>
    <property type="match status" value="1"/>
</dbReference>
<dbReference type="InterPro" id="IPR050553">
    <property type="entry name" value="Thioredoxin_ResA/DsbE_sf"/>
</dbReference>
<keyword evidence="2" id="KW-0201">Cytochrome c-type biogenesis</keyword>
<evidence type="ECO:0000313" key="6">
    <source>
        <dbReference type="EMBL" id="MYN04473.1"/>
    </source>
</evidence>
<evidence type="ECO:0000256" key="4">
    <source>
        <dbReference type="ARBA" id="ARBA00023284"/>
    </source>
</evidence>
<protein>
    <submittedName>
        <fullName evidence="6">DsbE family thiol:disulfide interchange protein</fullName>
    </submittedName>
</protein>
<dbReference type="InterPro" id="IPR000866">
    <property type="entry name" value="AhpC/TSA"/>
</dbReference>